<proteinExistence type="predicted"/>
<dbReference type="KEGG" id="bpx:BUPH_08249"/>
<dbReference type="Proteomes" id="UP000010105">
    <property type="component" value="Plasmid pSYMBR3459"/>
</dbReference>
<evidence type="ECO:0000313" key="2">
    <source>
        <dbReference type="EMBL" id="AFT90134.1"/>
    </source>
</evidence>
<dbReference type="AlphaFoldDB" id="K0E2Y2"/>
<name>K0E2Y2_9BURK</name>
<organism evidence="2 3">
    <name type="scientific">Paraburkholderia phenoliruptrix BR3459a</name>
    <dbReference type="NCBI Taxonomy" id="1229205"/>
    <lineage>
        <taxon>Bacteria</taxon>
        <taxon>Pseudomonadati</taxon>
        <taxon>Pseudomonadota</taxon>
        <taxon>Betaproteobacteria</taxon>
        <taxon>Burkholderiales</taxon>
        <taxon>Burkholderiaceae</taxon>
        <taxon>Paraburkholderia</taxon>
    </lineage>
</organism>
<gene>
    <name evidence="2" type="ORF">BUPH_08249</name>
</gene>
<sequence>MSDLVGITGGEGLGDAADGRIQNAGHPIGPDKAQRTSIQRLMRKYVGLCGTDSRQRCVNLIRADAVRQMADPNLAEHLLFEHDSHLAWPADTSAYGLEAVEKKWPALRGPFSGEARTGGQFPASPAGAPRCGTCR</sequence>
<evidence type="ECO:0000313" key="3">
    <source>
        <dbReference type="Proteomes" id="UP000010105"/>
    </source>
</evidence>
<feature type="region of interest" description="Disordered" evidence="1">
    <location>
        <begin position="115"/>
        <end position="135"/>
    </location>
</feature>
<dbReference type="GeneID" id="84319821"/>
<geneLocation type="plasmid" evidence="2 3">
    <name>pSYMBR3459</name>
</geneLocation>
<accession>K0E2Y2</accession>
<dbReference type="EMBL" id="CP003865">
    <property type="protein sequence ID" value="AFT90134.1"/>
    <property type="molecule type" value="Genomic_DNA"/>
</dbReference>
<dbReference type="RefSeq" id="WP_015004332.1">
    <property type="nucleotide sequence ID" value="NC_018696.1"/>
</dbReference>
<protein>
    <submittedName>
        <fullName evidence="2">Uncharacterized protein</fullName>
    </submittedName>
</protein>
<evidence type="ECO:0000256" key="1">
    <source>
        <dbReference type="SAM" id="MobiDB-lite"/>
    </source>
</evidence>
<dbReference type="HOGENOM" id="CLU_1881831_0_0_4"/>
<reference evidence="2 3" key="1">
    <citation type="journal article" date="2012" name="J. Bacteriol.">
        <title>Complete Genome Sequence of Burkholderia phenoliruptrix BR3459a (CLA1), a Heat-Tolerant, Nitrogen-Fixing Symbiont of Mimosa flocculosa.</title>
        <authorList>
            <person name="de Oliveira Cunha C."/>
            <person name="Goda Zuleta L.F."/>
            <person name="Paula de Almeida L.G."/>
            <person name="Prioli Ciapina L."/>
            <person name="Lustrino Borges W."/>
            <person name="Pitard R.M."/>
            <person name="Baldani J.I."/>
            <person name="Straliotto R."/>
            <person name="de Faria S.M."/>
            <person name="Hungria M."/>
            <person name="Sousa Cavada B."/>
            <person name="Mercante F.M."/>
            <person name="Ribeiro de Vasconcelos A.T."/>
        </authorList>
    </citation>
    <scope>NUCLEOTIDE SEQUENCE [LARGE SCALE GENOMIC DNA]</scope>
    <source>
        <strain evidence="2 3">BR3459a</strain>
        <plasmid evidence="2 3">pSYMBR3459</plasmid>
    </source>
</reference>
<dbReference type="PATRIC" id="fig|1229205.11.peg.6837"/>
<keyword evidence="2" id="KW-0614">Plasmid</keyword>